<keyword evidence="1" id="KW-0175">Coiled coil</keyword>
<protein>
    <submittedName>
        <fullName evidence="3">Uncharacterized protein</fullName>
    </submittedName>
</protein>
<dbReference type="VEuPathDB" id="FungiDB:UREG_05399"/>
<proteinExistence type="predicted"/>
<evidence type="ECO:0000313" key="4">
    <source>
        <dbReference type="Proteomes" id="UP000002058"/>
    </source>
</evidence>
<feature type="region of interest" description="Disordered" evidence="2">
    <location>
        <begin position="368"/>
        <end position="449"/>
    </location>
</feature>
<dbReference type="AlphaFoldDB" id="C4JSG0"/>
<dbReference type="eggNOG" id="ENOG502SNX3">
    <property type="taxonomic scope" value="Eukaryota"/>
</dbReference>
<reference evidence="4" key="1">
    <citation type="journal article" date="2009" name="Genome Res.">
        <title>Comparative genomic analyses of the human fungal pathogens Coccidioides and their relatives.</title>
        <authorList>
            <person name="Sharpton T.J."/>
            <person name="Stajich J.E."/>
            <person name="Rounsley S.D."/>
            <person name="Gardner M.J."/>
            <person name="Wortman J.R."/>
            <person name="Jordar V.S."/>
            <person name="Maiti R."/>
            <person name="Kodira C.D."/>
            <person name="Neafsey D.E."/>
            <person name="Zeng Q."/>
            <person name="Hung C.-Y."/>
            <person name="McMahan C."/>
            <person name="Muszewska A."/>
            <person name="Grynberg M."/>
            <person name="Mandel M.A."/>
            <person name="Kellner E.M."/>
            <person name="Barker B.M."/>
            <person name="Galgiani J.N."/>
            <person name="Orbach M.J."/>
            <person name="Kirkland T.N."/>
            <person name="Cole G.T."/>
            <person name="Henn M.R."/>
            <person name="Birren B.W."/>
            <person name="Taylor J.W."/>
        </authorList>
    </citation>
    <scope>NUCLEOTIDE SEQUENCE [LARGE SCALE GENOMIC DNA]</scope>
    <source>
        <strain evidence="4">UAMH 1704</strain>
    </source>
</reference>
<dbReference type="InParanoid" id="C4JSG0"/>
<organism evidence="3 4">
    <name type="scientific">Uncinocarpus reesii (strain UAMH 1704)</name>
    <dbReference type="NCBI Taxonomy" id="336963"/>
    <lineage>
        <taxon>Eukaryota</taxon>
        <taxon>Fungi</taxon>
        <taxon>Dikarya</taxon>
        <taxon>Ascomycota</taxon>
        <taxon>Pezizomycotina</taxon>
        <taxon>Eurotiomycetes</taxon>
        <taxon>Eurotiomycetidae</taxon>
        <taxon>Onygenales</taxon>
        <taxon>Onygenaceae</taxon>
        <taxon>Uncinocarpus</taxon>
    </lineage>
</organism>
<feature type="compositionally biased region" description="Basic and acidic residues" evidence="2">
    <location>
        <begin position="312"/>
        <end position="322"/>
    </location>
</feature>
<gene>
    <name evidence="3" type="ORF">UREG_05399</name>
</gene>
<evidence type="ECO:0000256" key="1">
    <source>
        <dbReference type="SAM" id="Coils"/>
    </source>
</evidence>
<feature type="region of interest" description="Disordered" evidence="2">
    <location>
        <begin position="296"/>
        <end position="351"/>
    </location>
</feature>
<feature type="region of interest" description="Disordered" evidence="2">
    <location>
        <begin position="1"/>
        <end position="207"/>
    </location>
</feature>
<feature type="region of interest" description="Disordered" evidence="2">
    <location>
        <begin position="704"/>
        <end position="789"/>
    </location>
</feature>
<dbReference type="GeneID" id="8440580"/>
<dbReference type="RefSeq" id="XP_002584710.1">
    <property type="nucleotide sequence ID" value="XM_002584664.1"/>
</dbReference>
<feature type="compositionally biased region" description="Polar residues" evidence="2">
    <location>
        <begin position="552"/>
        <end position="574"/>
    </location>
</feature>
<keyword evidence="4" id="KW-1185">Reference proteome</keyword>
<feature type="compositionally biased region" description="Polar residues" evidence="2">
    <location>
        <begin position="708"/>
        <end position="719"/>
    </location>
</feature>
<evidence type="ECO:0000256" key="2">
    <source>
        <dbReference type="SAM" id="MobiDB-lite"/>
    </source>
</evidence>
<dbReference type="KEGG" id="ure:UREG_05399"/>
<dbReference type="OMA" id="HRMVNSP"/>
<feature type="coiled-coil region" evidence="1">
    <location>
        <begin position="268"/>
        <end position="296"/>
    </location>
</feature>
<name>C4JSG0_UNCRE</name>
<dbReference type="Proteomes" id="UP000002058">
    <property type="component" value="Unassembled WGS sequence"/>
</dbReference>
<accession>C4JSG0</accession>
<dbReference type="HOGENOM" id="CLU_018184_0_0_1"/>
<sequence>MPSIPRRISSVSGNESSRPRGRRRISSRFGFESKIPTVDGERRSESSQTGNNNRSKETSPFPRPGELEYYCEDNNGTGMNAADSIKPPSLLEHELGQRASSPLLGQTYKRNHAGLSPFHAIPKPLRPSESSSTLPSVYDPPGSLPTSSHKKSSGSYSDLSLGNNFPSVTQPDPNQVTGQDGNFVHKDRRKSSRPKRRPPMIDLSKLFPKPRDATVPLLSPHRLTASPSPVSLHSDVSATRLSKLDRIHSGNKLTKVPRAKDAVEMHLKQRKERLLREEQEQRYNWERQQLLQEQQQRLQAEQVPGPTSSQRRKYDGWRDPTKYRNYAGPNWFDGPAGQVSDDEQDSALGEHEAQDTVPAMLAALQKASRPRHSSFSSGGCSVYQSGLSRNSSRTVRAPSNGSTIKNSSNAQCPSSSQLYYSSARAEGSSTDQHFSRHAPSPIYRKPNPEVGGAILKKTSKLSLNVTNLNEASILCLSSSEEDGEEEEDEVDADATSNYVNRTVLRDSIASFDEGAEICTAQAVETRRRLSVKKLPANHASQRRAARPAVPPNRNSSTASSVRSYTLSRSNSLNRSGHVAGVSEPLTSPPPPPHTTQAPSSSQNILATNRRSRFMAVTRQEEHLLEIIRRNKGTIPPSYLVDTDSISSEPELRAQQARRPPSTCNYDASFLRLSPGVPPRGKMRFHADTSAFSDEASLAVSDLGDSATEHSGMSTRTSLVHSDAFPSPSTGLASPLTPTLPIHRFPSIKSHRSQFRSAVSQEKKRHSRTRTDSSSAVVFDEENGANDTEHSEDLPIWALAWANGDATNVAVAH</sequence>
<feature type="compositionally biased region" description="Polar residues" evidence="2">
    <location>
        <begin position="373"/>
        <end position="420"/>
    </location>
</feature>
<feature type="compositionally biased region" description="Low complexity" evidence="2">
    <location>
        <begin position="153"/>
        <end position="162"/>
    </location>
</feature>
<dbReference type="OrthoDB" id="5244050at2759"/>
<dbReference type="EMBL" id="CH476617">
    <property type="protein sequence ID" value="EEP80557.1"/>
    <property type="molecule type" value="Genomic_DNA"/>
</dbReference>
<feature type="region of interest" description="Disordered" evidence="2">
    <location>
        <begin position="529"/>
        <end position="604"/>
    </location>
</feature>
<feature type="compositionally biased region" description="Polar residues" evidence="2">
    <location>
        <begin position="163"/>
        <end position="180"/>
    </location>
</feature>
<dbReference type="STRING" id="336963.C4JSG0"/>
<evidence type="ECO:0000313" key="3">
    <source>
        <dbReference type="EMBL" id="EEP80557.1"/>
    </source>
</evidence>
<feature type="compositionally biased region" description="Basic residues" evidence="2">
    <location>
        <begin position="186"/>
        <end position="198"/>
    </location>
</feature>